<evidence type="ECO:0000313" key="3">
    <source>
        <dbReference type="Proteomes" id="UP000008312"/>
    </source>
</evidence>
<feature type="region of interest" description="Disordered" evidence="1">
    <location>
        <begin position="121"/>
        <end position="141"/>
    </location>
</feature>
<accession>D8MB33</accession>
<name>D8MB33_BLAHO</name>
<dbReference type="EMBL" id="FN668690">
    <property type="protein sequence ID" value="CBK25272.2"/>
    <property type="molecule type" value="Genomic_DNA"/>
</dbReference>
<sequence length="141" mass="16812">MAREITKSKVQLSDRMKNMSFMVHSQEEKEQRKKEIAAMKELKSYMWSYRKISLSESTNFSHHPCCGPVINPVAEEECKRFSFGGFNPQVDQLMKERKDHRNMVFSSKDMSEKQIKETLNKYSTLRWNRKPKSRGTKRERE</sequence>
<proteinExistence type="predicted"/>
<dbReference type="OrthoDB" id="10479491at2759"/>
<dbReference type="GeneID" id="24921885"/>
<protein>
    <submittedName>
        <fullName evidence="2">Uncharacterized protein</fullName>
    </submittedName>
</protein>
<gene>
    <name evidence="2" type="ORF">GSBLH_T00004888001</name>
</gene>
<evidence type="ECO:0000256" key="1">
    <source>
        <dbReference type="SAM" id="MobiDB-lite"/>
    </source>
</evidence>
<dbReference type="AlphaFoldDB" id="D8MB33"/>
<dbReference type="RefSeq" id="XP_012899320.1">
    <property type="nucleotide sequence ID" value="XM_013043866.1"/>
</dbReference>
<dbReference type="Pfam" id="PF10175">
    <property type="entry name" value="MPP6"/>
    <property type="match status" value="1"/>
</dbReference>
<reference evidence="2" key="1">
    <citation type="submission" date="2010-02" db="EMBL/GenBank/DDBJ databases">
        <title>Sequencing and annotation of the Blastocystis hominis genome.</title>
        <authorList>
            <person name="Wincker P."/>
        </authorList>
    </citation>
    <scope>NUCLEOTIDE SEQUENCE</scope>
    <source>
        <strain evidence="2">Singapore isolate B</strain>
    </source>
</reference>
<evidence type="ECO:0000313" key="2">
    <source>
        <dbReference type="EMBL" id="CBK25272.2"/>
    </source>
</evidence>
<dbReference type="InParanoid" id="D8MB33"/>
<keyword evidence="3" id="KW-1185">Reference proteome</keyword>
<dbReference type="Proteomes" id="UP000008312">
    <property type="component" value="Unassembled WGS sequence"/>
</dbReference>
<organism evidence="2">
    <name type="scientific">Blastocystis hominis</name>
    <dbReference type="NCBI Taxonomy" id="12968"/>
    <lineage>
        <taxon>Eukaryota</taxon>
        <taxon>Sar</taxon>
        <taxon>Stramenopiles</taxon>
        <taxon>Bigyra</taxon>
        <taxon>Opalozoa</taxon>
        <taxon>Opalinata</taxon>
        <taxon>Blastocystidae</taxon>
        <taxon>Blastocystis</taxon>
    </lineage>
</organism>